<organism evidence="2">
    <name type="scientific">marine metagenome</name>
    <dbReference type="NCBI Taxonomy" id="408172"/>
    <lineage>
        <taxon>unclassified sequences</taxon>
        <taxon>metagenomes</taxon>
        <taxon>ecological metagenomes</taxon>
    </lineage>
</organism>
<dbReference type="InterPro" id="IPR036921">
    <property type="entry name" value="PurM-like_N_sf"/>
</dbReference>
<reference evidence="2" key="1">
    <citation type="submission" date="2018-05" db="EMBL/GenBank/DDBJ databases">
        <authorList>
            <person name="Lanie J.A."/>
            <person name="Ng W.-L."/>
            <person name="Kazmierczak K.M."/>
            <person name="Andrzejewski T.M."/>
            <person name="Davidsen T.M."/>
            <person name="Wayne K.J."/>
            <person name="Tettelin H."/>
            <person name="Glass J.I."/>
            <person name="Rusch D."/>
            <person name="Podicherti R."/>
            <person name="Tsui H.-C.T."/>
            <person name="Winkler M.E."/>
        </authorList>
    </citation>
    <scope>NUCLEOTIDE SEQUENCE</scope>
</reference>
<dbReference type="PANTHER" id="PTHR30270:SF0">
    <property type="entry name" value="THIAMINE-MONOPHOSPHATE KINASE"/>
    <property type="match status" value="1"/>
</dbReference>
<dbReference type="EMBL" id="UINC01159889">
    <property type="protein sequence ID" value="SVD58224.1"/>
    <property type="molecule type" value="Genomic_DNA"/>
</dbReference>
<proteinExistence type="predicted"/>
<protein>
    <recommendedName>
        <fullName evidence="1">PurM-like N-terminal domain-containing protein</fullName>
    </recommendedName>
</protein>
<feature type="domain" description="PurM-like N-terminal" evidence="1">
    <location>
        <begin position="30"/>
        <end position="127"/>
    </location>
</feature>
<accession>A0A382WHY4</accession>
<dbReference type="Gene3D" id="3.30.1330.10">
    <property type="entry name" value="PurM-like, N-terminal domain"/>
    <property type="match status" value="1"/>
</dbReference>
<dbReference type="Pfam" id="PF00586">
    <property type="entry name" value="AIRS"/>
    <property type="match status" value="1"/>
</dbReference>
<dbReference type="PANTHER" id="PTHR30270">
    <property type="entry name" value="THIAMINE-MONOPHOSPHATE KINASE"/>
    <property type="match status" value="1"/>
</dbReference>
<name>A0A382WHY4_9ZZZZ</name>
<dbReference type="InterPro" id="IPR016188">
    <property type="entry name" value="PurM-like_N"/>
</dbReference>
<dbReference type="InterPro" id="IPR006283">
    <property type="entry name" value="ThiL-like"/>
</dbReference>
<gene>
    <name evidence="2" type="ORF">METZ01_LOCUS411078</name>
</gene>
<evidence type="ECO:0000259" key="1">
    <source>
        <dbReference type="Pfam" id="PF00586"/>
    </source>
</evidence>
<dbReference type="GO" id="GO:0009030">
    <property type="term" value="F:thiamine-phosphate kinase activity"/>
    <property type="evidence" value="ECO:0007669"/>
    <property type="project" value="InterPro"/>
</dbReference>
<dbReference type="GO" id="GO:0009228">
    <property type="term" value="P:thiamine biosynthetic process"/>
    <property type="evidence" value="ECO:0007669"/>
    <property type="project" value="InterPro"/>
</dbReference>
<dbReference type="AlphaFoldDB" id="A0A382WHY4"/>
<dbReference type="SUPFAM" id="SSF55326">
    <property type="entry name" value="PurM N-terminal domain-like"/>
    <property type="match status" value="1"/>
</dbReference>
<sequence length="165" mass="18785">MDEFELIKKYFQKLSKNNPSALKLNDDVFFDKKNKIVLSVDTYNEGIHYLNFKRPELVIKKIIRSSISDLICKGVKPKYILFSGSGNKKHFNKRNLILISKSIAEEQRKYNIMLSGGDTTASKISSFTIVSLGLSKKIIKRNNVKKDDDIYVTGNLGDSYIGLNI</sequence>
<evidence type="ECO:0000313" key="2">
    <source>
        <dbReference type="EMBL" id="SVD58224.1"/>
    </source>
</evidence>